<dbReference type="Gene3D" id="1.20.58.760">
    <property type="entry name" value="Peptidase M41"/>
    <property type="match status" value="1"/>
</dbReference>
<keyword evidence="5" id="KW-0645">Protease</keyword>
<dbReference type="Gene3D" id="1.10.8.60">
    <property type="match status" value="1"/>
</dbReference>
<dbReference type="GO" id="GO:0004176">
    <property type="term" value="F:ATP-dependent peptidase activity"/>
    <property type="evidence" value="ECO:0007669"/>
    <property type="project" value="InterPro"/>
</dbReference>
<evidence type="ECO:0000259" key="18">
    <source>
        <dbReference type="SMART" id="SM00382"/>
    </source>
</evidence>
<dbReference type="Pfam" id="PF17862">
    <property type="entry name" value="AAA_lid_3"/>
    <property type="match status" value="1"/>
</dbReference>
<feature type="compositionally biased region" description="Basic and acidic residues" evidence="16">
    <location>
        <begin position="68"/>
        <end position="83"/>
    </location>
</feature>
<evidence type="ECO:0000256" key="8">
    <source>
        <dbReference type="ARBA" id="ARBA00022741"/>
    </source>
</evidence>
<evidence type="ECO:0000256" key="1">
    <source>
        <dbReference type="ARBA" id="ARBA00001947"/>
    </source>
</evidence>
<dbReference type="GO" id="GO:0005524">
    <property type="term" value="F:ATP binding"/>
    <property type="evidence" value="ECO:0007669"/>
    <property type="project" value="UniProtKB-KW"/>
</dbReference>
<keyword evidence="7" id="KW-0479">Metal-binding</keyword>
<evidence type="ECO:0000256" key="5">
    <source>
        <dbReference type="ARBA" id="ARBA00022670"/>
    </source>
</evidence>
<evidence type="ECO:0000256" key="6">
    <source>
        <dbReference type="ARBA" id="ARBA00022692"/>
    </source>
</evidence>
<evidence type="ECO:0000313" key="19">
    <source>
        <dbReference type="EMBL" id="KAK2584872.1"/>
    </source>
</evidence>
<comment type="subcellular location">
    <subcellularLocation>
        <location evidence="2">Mitochondrion membrane</location>
        <topology evidence="2">Multi-pass membrane protein</topology>
    </subcellularLocation>
</comment>
<dbReference type="InterPro" id="IPR003593">
    <property type="entry name" value="AAA+_ATPase"/>
</dbReference>
<keyword evidence="15 17" id="KW-0472">Membrane</keyword>
<keyword evidence="9" id="KW-0378">Hydrolase</keyword>
<dbReference type="GO" id="GO:0008270">
    <property type="term" value="F:zinc ion binding"/>
    <property type="evidence" value="ECO:0007669"/>
    <property type="project" value="InterPro"/>
</dbReference>
<keyword evidence="12 17" id="KW-1133">Transmembrane helix</keyword>
<dbReference type="InterPro" id="IPR000642">
    <property type="entry name" value="Peptidase_M41"/>
</dbReference>
<evidence type="ECO:0000256" key="17">
    <source>
        <dbReference type="SAM" id="Phobius"/>
    </source>
</evidence>
<dbReference type="GO" id="GO:0034982">
    <property type="term" value="P:mitochondrial protein processing"/>
    <property type="evidence" value="ECO:0007669"/>
    <property type="project" value="TreeGrafter"/>
</dbReference>
<evidence type="ECO:0000256" key="14">
    <source>
        <dbReference type="ARBA" id="ARBA00023128"/>
    </source>
</evidence>
<keyword evidence="20" id="KW-1185">Reference proteome</keyword>
<dbReference type="PANTHER" id="PTHR43655">
    <property type="entry name" value="ATP-DEPENDENT PROTEASE"/>
    <property type="match status" value="1"/>
</dbReference>
<feature type="domain" description="AAA+ ATPase" evidence="18">
    <location>
        <begin position="335"/>
        <end position="474"/>
    </location>
</feature>
<evidence type="ECO:0000256" key="11">
    <source>
        <dbReference type="ARBA" id="ARBA00022840"/>
    </source>
</evidence>
<evidence type="ECO:0000256" key="7">
    <source>
        <dbReference type="ARBA" id="ARBA00022723"/>
    </source>
</evidence>
<dbReference type="InterPro" id="IPR011546">
    <property type="entry name" value="Pept_M41_FtsH_extracell"/>
</dbReference>
<feature type="transmembrane region" description="Helical" evidence="17">
    <location>
        <begin position="137"/>
        <end position="155"/>
    </location>
</feature>
<dbReference type="AlphaFoldDB" id="A0AAD9RS01"/>
<dbReference type="SUPFAM" id="SSF52540">
    <property type="entry name" value="P-loop containing nucleoside triphosphate hydrolases"/>
    <property type="match status" value="1"/>
</dbReference>
<accession>A0AAD9RS01</accession>
<dbReference type="HAMAP" id="MF_01458">
    <property type="entry name" value="FtsH"/>
    <property type="match status" value="1"/>
</dbReference>
<name>A0AAD9RS01_9HYME</name>
<dbReference type="Pfam" id="PF00004">
    <property type="entry name" value="AAA"/>
    <property type="match status" value="1"/>
</dbReference>
<keyword evidence="8" id="KW-0547">Nucleotide-binding</keyword>
<dbReference type="InterPro" id="IPR003960">
    <property type="entry name" value="ATPase_AAA_CS"/>
</dbReference>
<dbReference type="InterPro" id="IPR003959">
    <property type="entry name" value="ATPase_AAA_core"/>
</dbReference>
<dbReference type="SMART" id="SM00382">
    <property type="entry name" value="AAA"/>
    <property type="match status" value="1"/>
</dbReference>
<dbReference type="Proteomes" id="UP001258017">
    <property type="component" value="Unassembled WGS sequence"/>
</dbReference>
<evidence type="ECO:0000256" key="2">
    <source>
        <dbReference type="ARBA" id="ARBA00004225"/>
    </source>
</evidence>
<evidence type="ECO:0000256" key="13">
    <source>
        <dbReference type="ARBA" id="ARBA00023049"/>
    </source>
</evidence>
<dbReference type="FunFam" id="1.20.58.760:FF:000003">
    <property type="entry name" value="AFG3-like AAA ATPase 2"/>
    <property type="match status" value="1"/>
</dbReference>
<evidence type="ECO:0000256" key="4">
    <source>
        <dbReference type="ARBA" id="ARBA00010550"/>
    </source>
</evidence>
<dbReference type="Gene3D" id="3.40.1690.20">
    <property type="match status" value="1"/>
</dbReference>
<dbReference type="InterPro" id="IPR027417">
    <property type="entry name" value="P-loop_NTPase"/>
</dbReference>
<evidence type="ECO:0000256" key="3">
    <source>
        <dbReference type="ARBA" id="ARBA00010044"/>
    </source>
</evidence>
<gene>
    <name evidence="19" type="ORF">KPH14_002469</name>
</gene>
<feature type="compositionally biased region" description="Low complexity" evidence="16">
    <location>
        <begin position="97"/>
        <end position="106"/>
    </location>
</feature>
<keyword evidence="11" id="KW-0067">ATP-binding</keyword>
<dbReference type="Gene3D" id="3.40.50.300">
    <property type="entry name" value="P-loop containing nucleotide triphosphate hydrolases"/>
    <property type="match status" value="1"/>
</dbReference>
<comment type="similarity">
    <text evidence="3">In the C-terminal section; belongs to the peptidase M41 family.</text>
</comment>
<dbReference type="PROSITE" id="PS00674">
    <property type="entry name" value="AAA"/>
    <property type="match status" value="1"/>
</dbReference>
<dbReference type="InterPro" id="IPR005936">
    <property type="entry name" value="FtsH"/>
</dbReference>
<sequence>MANQLLSSAKKLEKILLMSVQKGRVDTFQLKRHLSFIKKCYTMPVFEEFQQQWRLLCKQPPKGFEKFFKPGGSKEAKSREQTTKKPQSTENKDAPPSKTSSSSSTSKKSDINWTSKVFGPKWQQENGNKSFGDKDKYVMGFVSLASLLFFIYVFADIMTTPEITWREFVYNYLNKGIVEKLEVVNKKYVRVKLLPGHTVNGSNKCRFYIGSAETFERNLENAQFELNLEPESYVPVIYKNELEPSTILTYLPQIFLFGVLVLMLRRSVEAMGGKGGRRGGLFGGMMESTAKLINSKDIGVRFKDVAGCEEAKIEIMEFVNFLKNPQQYIDLGAKIPKGAMLTGPPGTGKTLLAKATAGEADVPFITVSGSEFLEMFVGVGPSRVRDMFALARKHAPCILFIDEIDAVGRKRGGRNFGGHSEQENTLNQLLVEMDGFNTTTNVVVLAATNRVDILDKALLRPGRFDRQIFVPAPDIKGRASIFKVHLAGLKTLLNKEELARKMASLTPGFTGADIANVCNEAALIAARDLNSDIKLMHFEQAIERVVAGMEKKTNVLQPEEKRTVAYHEAGHAVSGWFLEYADPLLKVSIIPRGKGLGYAQYLPREQYLYSKEQLFDRMCMTLGGRVSEEIFFGRITTGARDDLQKITESAYAQIVQFGMNEKVGNISFERPQAGDMVIDKPYSESTAQLIDSEVRELIDRAHKRTHELLLKHKEDVTKVAERLLKQEILNRNDMIELLGPRPFKEKSTYEEFVEGTGSFEEDTTLPEGLREWNKQRKEVPDKPEKEDSIPPTPPPKAPPAEATKNQS</sequence>
<feature type="region of interest" description="Disordered" evidence="16">
    <location>
        <begin position="753"/>
        <end position="807"/>
    </location>
</feature>
<dbReference type="InterPro" id="IPR037219">
    <property type="entry name" value="Peptidase_M41-like"/>
</dbReference>
<dbReference type="InterPro" id="IPR041569">
    <property type="entry name" value="AAA_lid_3"/>
</dbReference>
<proteinExistence type="inferred from homology"/>
<dbReference type="SUPFAM" id="SSF140990">
    <property type="entry name" value="FtsH protease domain-like"/>
    <property type="match status" value="1"/>
</dbReference>
<organism evidence="19 20">
    <name type="scientific">Odynerus spinipes</name>
    <dbReference type="NCBI Taxonomy" id="1348599"/>
    <lineage>
        <taxon>Eukaryota</taxon>
        <taxon>Metazoa</taxon>
        <taxon>Ecdysozoa</taxon>
        <taxon>Arthropoda</taxon>
        <taxon>Hexapoda</taxon>
        <taxon>Insecta</taxon>
        <taxon>Pterygota</taxon>
        <taxon>Neoptera</taxon>
        <taxon>Endopterygota</taxon>
        <taxon>Hymenoptera</taxon>
        <taxon>Apocrita</taxon>
        <taxon>Aculeata</taxon>
        <taxon>Vespoidea</taxon>
        <taxon>Vespidae</taxon>
        <taxon>Eumeninae</taxon>
        <taxon>Odynerus</taxon>
    </lineage>
</organism>
<dbReference type="NCBIfam" id="TIGR01241">
    <property type="entry name" value="FtsH_fam"/>
    <property type="match status" value="1"/>
</dbReference>
<keyword evidence="6 17" id="KW-0812">Transmembrane</keyword>
<feature type="compositionally biased region" description="Basic and acidic residues" evidence="16">
    <location>
        <begin position="768"/>
        <end position="788"/>
    </location>
</feature>
<dbReference type="CDD" id="cd19501">
    <property type="entry name" value="RecA-like_FtsH"/>
    <property type="match status" value="1"/>
</dbReference>
<dbReference type="GO" id="GO:0004222">
    <property type="term" value="F:metalloendopeptidase activity"/>
    <property type="evidence" value="ECO:0007669"/>
    <property type="project" value="InterPro"/>
</dbReference>
<evidence type="ECO:0000256" key="15">
    <source>
        <dbReference type="ARBA" id="ARBA00023136"/>
    </source>
</evidence>
<keyword evidence="10" id="KW-0862">Zinc</keyword>
<comment type="similarity">
    <text evidence="4">In the N-terminal section; belongs to the AAA ATPase family.</text>
</comment>
<keyword evidence="14" id="KW-0496">Mitochondrion</keyword>
<evidence type="ECO:0000256" key="16">
    <source>
        <dbReference type="SAM" id="MobiDB-lite"/>
    </source>
</evidence>
<evidence type="ECO:0000256" key="12">
    <source>
        <dbReference type="ARBA" id="ARBA00022989"/>
    </source>
</evidence>
<protein>
    <recommendedName>
        <fullName evidence="18">AAA+ ATPase domain-containing protein</fullName>
    </recommendedName>
</protein>
<evidence type="ECO:0000256" key="9">
    <source>
        <dbReference type="ARBA" id="ARBA00022801"/>
    </source>
</evidence>
<evidence type="ECO:0000313" key="20">
    <source>
        <dbReference type="Proteomes" id="UP001258017"/>
    </source>
</evidence>
<keyword evidence="13" id="KW-0482">Metalloprotease</keyword>
<dbReference type="FunFam" id="1.10.8.60:FF:000019">
    <property type="entry name" value="AFG3-like AAA ATPase 2"/>
    <property type="match status" value="1"/>
</dbReference>
<dbReference type="Pfam" id="PF01434">
    <property type="entry name" value="Peptidase_M41"/>
    <property type="match status" value="1"/>
</dbReference>
<dbReference type="GO" id="GO:0005745">
    <property type="term" value="C:m-AAA complex"/>
    <property type="evidence" value="ECO:0007669"/>
    <property type="project" value="TreeGrafter"/>
</dbReference>
<dbReference type="GO" id="GO:0016887">
    <property type="term" value="F:ATP hydrolysis activity"/>
    <property type="evidence" value="ECO:0007669"/>
    <property type="project" value="InterPro"/>
</dbReference>
<feature type="region of interest" description="Disordered" evidence="16">
    <location>
        <begin position="68"/>
        <end position="111"/>
    </location>
</feature>
<dbReference type="Pfam" id="PF06480">
    <property type="entry name" value="FtsH_ext"/>
    <property type="match status" value="1"/>
</dbReference>
<comment type="caution">
    <text evidence="19">The sequence shown here is derived from an EMBL/GenBank/DDBJ whole genome shotgun (WGS) entry which is preliminary data.</text>
</comment>
<comment type="cofactor">
    <cofactor evidence="1">
        <name>Zn(2+)</name>
        <dbReference type="ChEBI" id="CHEBI:29105"/>
    </cofactor>
</comment>
<dbReference type="FunFam" id="3.40.50.300:FF:000001">
    <property type="entry name" value="ATP-dependent zinc metalloprotease FtsH"/>
    <property type="match status" value="1"/>
</dbReference>
<dbReference type="EMBL" id="JAIFRP010000023">
    <property type="protein sequence ID" value="KAK2584872.1"/>
    <property type="molecule type" value="Genomic_DNA"/>
</dbReference>
<dbReference type="InterPro" id="IPR050928">
    <property type="entry name" value="ATP-dep_Zn_Metalloprotease"/>
</dbReference>
<reference evidence="19" key="2">
    <citation type="journal article" date="2023" name="Commun. Biol.">
        <title>Intrasexual cuticular hydrocarbon dimorphism in a wasp sheds light on hydrocarbon biosynthesis genes in Hymenoptera.</title>
        <authorList>
            <person name="Moris V.C."/>
            <person name="Podsiadlowski L."/>
            <person name="Martin S."/>
            <person name="Oeyen J.P."/>
            <person name="Donath A."/>
            <person name="Petersen M."/>
            <person name="Wilbrandt J."/>
            <person name="Misof B."/>
            <person name="Liedtke D."/>
            <person name="Thamm M."/>
            <person name="Scheiner R."/>
            <person name="Schmitt T."/>
            <person name="Niehuis O."/>
        </authorList>
    </citation>
    <scope>NUCLEOTIDE SEQUENCE</scope>
    <source>
        <strain evidence="19">GBR_01_08_01A</strain>
    </source>
</reference>
<dbReference type="PANTHER" id="PTHR43655:SF2">
    <property type="entry name" value="AFG3 LIKE MATRIX AAA PEPTIDASE SUBUNIT 2, ISOFORM A"/>
    <property type="match status" value="1"/>
</dbReference>
<reference evidence="19" key="1">
    <citation type="submission" date="2021-08" db="EMBL/GenBank/DDBJ databases">
        <authorList>
            <person name="Misof B."/>
            <person name="Oliver O."/>
            <person name="Podsiadlowski L."/>
            <person name="Donath A."/>
            <person name="Peters R."/>
            <person name="Mayer C."/>
            <person name="Rust J."/>
            <person name="Gunkel S."/>
            <person name="Lesny P."/>
            <person name="Martin S."/>
            <person name="Oeyen J.P."/>
            <person name="Petersen M."/>
            <person name="Panagiotis P."/>
            <person name="Wilbrandt J."/>
            <person name="Tanja T."/>
        </authorList>
    </citation>
    <scope>NUCLEOTIDE SEQUENCE</scope>
    <source>
        <strain evidence="19">GBR_01_08_01A</strain>
        <tissue evidence="19">Thorax + abdomen</tissue>
    </source>
</reference>
<evidence type="ECO:0000256" key="10">
    <source>
        <dbReference type="ARBA" id="ARBA00022833"/>
    </source>
</evidence>